<dbReference type="SUPFAM" id="SSF48498">
    <property type="entry name" value="Tetracyclin repressor-like, C-terminal domain"/>
    <property type="match status" value="1"/>
</dbReference>
<evidence type="ECO:0000256" key="4">
    <source>
        <dbReference type="PROSITE-ProRule" id="PRU00335"/>
    </source>
</evidence>
<dbReference type="InterPro" id="IPR001647">
    <property type="entry name" value="HTH_TetR"/>
</dbReference>
<dbReference type="InterPro" id="IPR036271">
    <property type="entry name" value="Tet_transcr_reg_TetR-rel_C_sf"/>
</dbReference>
<dbReference type="GO" id="GO:0003700">
    <property type="term" value="F:DNA-binding transcription factor activity"/>
    <property type="evidence" value="ECO:0007669"/>
    <property type="project" value="TreeGrafter"/>
</dbReference>
<accession>A0A1Y0IB59</accession>
<evidence type="ECO:0000313" key="7">
    <source>
        <dbReference type="EMBL" id="ARU56996.1"/>
    </source>
</evidence>
<evidence type="ECO:0000259" key="6">
    <source>
        <dbReference type="PROSITE" id="PS50977"/>
    </source>
</evidence>
<proteinExistence type="predicted"/>
<organism evidence="7 8">
    <name type="scientific">Oleiphilus messinensis</name>
    <dbReference type="NCBI Taxonomy" id="141451"/>
    <lineage>
        <taxon>Bacteria</taxon>
        <taxon>Pseudomonadati</taxon>
        <taxon>Pseudomonadota</taxon>
        <taxon>Gammaproteobacteria</taxon>
        <taxon>Oceanospirillales</taxon>
        <taxon>Oleiphilaceae</taxon>
        <taxon>Oleiphilus</taxon>
    </lineage>
</organism>
<dbReference type="Pfam" id="PF13305">
    <property type="entry name" value="TetR_C_33"/>
    <property type="match status" value="1"/>
</dbReference>
<feature type="DNA-binding region" description="H-T-H motif" evidence="4">
    <location>
        <begin position="49"/>
        <end position="68"/>
    </location>
</feature>
<name>A0A1Y0IB59_9GAMM</name>
<dbReference type="KEGG" id="ome:OLMES_2952"/>
<dbReference type="PRINTS" id="PR00455">
    <property type="entry name" value="HTHTETR"/>
</dbReference>
<dbReference type="PROSITE" id="PS50977">
    <property type="entry name" value="HTH_TETR_2"/>
    <property type="match status" value="1"/>
</dbReference>
<sequence>MSKSTNTSKAQAIDKSSTTGKKYHHGDLRSSLIQEAKVLLAADGVEGLSLRKLADRAGVSRTAPYHHFKDKHALLCALAAEGFEKLNSFVNTELAHNDPKVALPKLVRTYLEFAYKEQEQYDLMFGRRLWKLAQPTEELRNIAYACFRNYAKRITGFLTGTPDKEALRLAQASWGTLHGLSHLLIDGIYIDLAGMEEVSEIAVGIMLKSLQGKG</sequence>
<protein>
    <submittedName>
        <fullName evidence="7">Transcriptional regulator, TetR family protein</fullName>
    </submittedName>
</protein>
<feature type="compositionally biased region" description="Polar residues" evidence="5">
    <location>
        <begin position="1"/>
        <end position="20"/>
    </location>
</feature>
<dbReference type="InterPro" id="IPR009057">
    <property type="entry name" value="Homeodomain-like_sf"/>
</dbReference>
<feature type="region of interest" description="Disordered" evidence="5">
    <location>
        <begin position="1"/>
        <end position="24"/>
    </location>
</feature>
<gene>
    <name evidence="7" type="ORF">OLMES_2952</name>
</gene>
<keyword evidence="8" id="KW-1185">Reference proteome</keyword>
<evidence type="ECO:0000256" key="5">
    <source>
        <dbReference type="SAM" id="MobiDB-lite"/>
    </source>
</evidence>
<evidence type="ECO:0000256" key="2">
    <source>
        <dbReference type="ARBA" id="ARBA00023125"/>
    </source>
</evidence>
<keyword evidence="2 4" id="KW-0238">DNA-binding</keyword>
<dbReference type="RefSeq" id="WP_232465109.1">
    <property type="nucleotide sequence ID" value="NZ_CP021425.1"/>
</dbReference>
<dbReference type="GO" id="GO:0000976">
    <property type="term" value="F:transcription cis-regulatory region binding"/>
    <property type="evidence" value="ECO:0007669"/>
    <property type="project" value="TreeGrafter"/>
</dbReference>
<dbReference type="SUPFAM" id="SSF46689">
    <property type="entry name" value="Homeodomain-like"/>
    <property type="match status" value="1"/>
</dbReference>
<dbReference type="InterPro" id="IPR050109">
    <property type="entry name" value="HTH-type_TetR-like_transc_reg"/>
</dbReference>
<dbReference type="EMBL" id="CP021425">
    <property type="protein sequence ID" value="ARU56996.1"/>
    <property type="molecule type" value="Genomic_DNA"/>
</dbReference>
<evidence type="ECO:0000313" key="8">
    <source>
        <dbReference type="Proteomes" id="UP000196027"/>
    </source>
</evidence>
<keyword evidence="1" id="KW-0805">Transcription regulation</keyword>
<reference evidence="7 8" key="1">
    <citation type="submission" date="2017-05" db="EMBL/GenBank/DDBJ databases">
        <title>Genomic insights into alkan degradation activity of Oleiphilus messinensis.</title>
        <authorList>
            <person name="Kozyavkin S.A."/>
            <person name="Slesarev A.I."/>
            <person name="Golyshin P.N."/>
            <person name="Korzhenkov A."/>
            <person name="Golyshina O.N."/>
            <person name="Toshchakov S.V."/>
        </authorList>
    </citation>
    <scope>NUCLEOTIDE SEQUENCE [LARGE SCALE GENOMIC DNA]</scope>
    <source>
        <strain evidence="7 8">ME102</strain>
    </source>
</reference>
<dbReference type="Gene3D" id="1.10.357.10">
    <property type="entry name" value="Tetracycline Repressor, domain 2"/>
    <property type="match status" value="1"/>
</dbReference>
<keyword evidence="3" id="KW-0804">Transcription</keyword>
<dbReference type="PANTHER" id="PTHR30055:SF220">
    <property type="entry name" value="TETR-FAMILY REGULATORY PROTEIN"/>
    <property type="match status" value="1"/>
</dbReference>
<dbReference type="Pfam" id="PF00440">
    <property type="entry name" value="TetR_N"/>
    <property type="match status" value="1"/>
</dbReference>
<feature type="domain" description="HTH tetR-type" evidence="6">
    <location>
        <begin position="26"/>
        <end position="86"/>
    </location>
</feature>
<dbReference type="InterPro" id="IPR025996">
    <property type="entry name" value="MT1864/Rv1816-like_C"/>
</dbReference>
<evidence type="ECO:0000256" key="3">
    <source>
        <dbReference type="ARBA" id="ARBA00023163"/>
    </source>
</evidence>
<evidence type="ECO:0000256" key="1">
    <source>
        <dbReference type="ARBA" id="ARBA00023015"/>
    </source>
</evidence>
<dbReference type="PANTHER" id="PTHR30055">
    <property type="entry name" value="HTH-TYPE TRANSCRIPTIONAL REGULATOR RUTR"/>
    <property type="match status" value="1"/>
</dbReference>
<dbReference type="Proteomes" id="UP000196027">
    <property type="component" value="Chromosome"/>
</dbReference>
<dbReference type="AlphaFoldDB" id="A0A1Y0IB59"/>